<protein>
    <submittedName>
        <fullName evidence="4">Uncharacterized protein</fullName>
    </submittedName>
</protein>
<keyword evidence="3" id="KW-0732">Signal</keyword>
<keyword evidence="2" id="KW-0812">Transmembrane</keyword>
<dbReference type="EMBL" id="CACRTR010000011">
    <property type="protein sequence ID" value="VYU42306.1"/>
    <property type="molecule type" value="Genomic_DNA"/>
</dbReference>
<feature type="region of interest" description="Disordered" evidence="1">
    <location>
        <begin position="35"/>
        <end position="144"/>
    </location>
</feature>
<evidence type="ECO:0000256" key="2">
    <source>
        <dbReference type="SAM" id="Phobius"/>
    </source>
</evidence>
<evidence type="ECO:0000256" key="1">
    <source>
        <dbReference type="SAM" id="MobiDB-lite"/>
    </source>
</evidence>
<feature type="signal peptide" evidence="3">
    <location>
        <begin position="1"/>
        <end position="24"/>
    </location>
</feature>
<proteinExistence type="predicted"/>
<feature type="transmembrane region" description="Helical" evidence="2">
    <location>
        <begin position="408"/>
        <end position="427"/>
    </location>
</feature>
<feature type="compositionally biased region" description="Low complexity" evidence="1">
    <location>
        <begin position="97"/>
        <end position="117"/>
    </location>
</feature>
<sequence length="443" mass="47550">MKKLMTVILTFALIFNFTVQTACASAYKAGSVSVMTSTRDPGEGNGETETPPTENPDPNPDPQPDPDPNPDPQPDPEPNPAPNPEPDPAPNPDPEPSDNNSNGGDDGYYDSYDNNDYTPSYRNSYDDSDDYVPTESTTVETTVEEQVQEVQKVEGDYPITLTVKETTIDVNLPSNVYTAATNQNTVTAAFNNDALNAAIAAGTAKLTEKQQAGSSALTKLVLKAPAIETKGLTDPEVNIHVPAPALKNMQTAKVTLNVPINRDSIIVSPSILKSDDLNRLTDGDKLVLGLKKGPSLSNSSYKLSETKLTPVTTPFTLEASTLKSTGALSALSAFEKPLEINIALTDDQASKLQTESQFTASKYNSGSDSVDPVVTTYHNDTKVATFNVNAPGNYLILLKTADKGINPLFIAVPIVIVLIGGGVFAFFKLKNRRKRNIFGDYDD</sequence>
<dbReference type="AlphaFoldDB" id="A0A6N3EKX0"/>
<feature type="compositionally biased region" description="Pro residues" evidence="1">
    <location>
        <begin position="53"/>
        <end position="94"/>
    </location>
</feature>
<accession>A0A6N3EKX0</accession>
<feature type="chain" id="PRO_5026666701" evidence="3">
    <location>
        <begin position="25"/>
        <end position="443"/>
    </location>
</feature>
<keyword evidence="2" id="KW-0472">Membrane</keyword>
<reference evidence="4" key="1">
    <citation type="submission" date="2019-11" db="EMBL/GenBank/DDBJ databases">
        <authorList>
            <person name="Feng L."/>
        </authorList>
    </citation>
    <scope>NUCLEOTIDE SEQUENCE</scope>
    <source>
        <strain evidence="4">ElimosumLFYP34</strain>
    </source>
</reference>
<gene>
    <name evidence="4" type="ORF">ELLFYP34_03564</name>
</gene>
<evidence type="ECO:0000313" key="4">
    <source>
        <dbReference type="EMBL" id="VYU42306.1"/>
    </source>
</evidence>
<evidence type="ECO:0000256" key="3">
    <source>
        <dbReference type="SAM" id="SignalP"/>
    </source>
</evidence>
<keyword evidence="2" id="KW-1133">Transmembrane helix</keyword>
<name>A0A6N3EKX0_EUBLI</name>
<organism evidence="4">
    <name type="scientific">Eubacterium limosum</name>
    <dbReference type="NCBI Taxonomy" id="1736"/>
    <lineage>
        <taxon>Bacteria</taxon>
        <taxon>Bacillati</taxon>
        <taxon>Bacillota</taxon>
        <taxon>Clostridia</taxon>
        <taxon>Eubacteriales</taxon>
        <taxon>Eubacteriaceae</taxon>
        <taxon>Eubacterium</taxon>
    </lineage>
</organism>